<accession>A0A6B1IHJ0</accession>
<gene>
    <name evidence="2" type="ORF">GLW30_02645</name>
</gene>
<dbReference type="AlphaFoldDB" id="A0A6B1IHJ0"/>
<comment type="caution">
    <text evidence="2">The sequence shown here is derived from an EMBL/GenBank/DDBJ whole genome shotgun (WGS) entry which is preliminary data.</text>
</comment>
<dbReference type="PROSITE" id="PS51257">
    <property type="entry name" value="PROKAR_LIPOPROTEIN"/>
    <property type="match status" value="1"/>
</dbReference>
<feature type="compositionally biased region" description="Polar residues" evidence="1">
    <location>
        <begin position="62"/>
        <end position="71"/>
    </location>
</feature>
<name>A0A6B1IHJ0_9EURY</name>
<evidence type="ECO:0000313" key="3">
    <source>
        <dbReference type="Proteomes" id="UP000452321"/>
    </source>
</evidence>
<proteinExistence type="predicted"/>
<reference evidence="2 3" key="1">
    <citation type="submission" date="2019-11" db="EMBL/GenBank/DDBJ databases">
        <title>Genome sequences of 17 halophilic strains isolated from different environments.</title>
        <authorList>
            <person name="Furrow R.E."/>
        </authorList>
    </citation>
    <scope>NUCLEOTIDE SEQUENCE [LARGE SCALE GENOMIC DNA]</scope>
    <source>
        <strain evidence="2 3">22502_06_Cabo</strain>
    </source>
</reference>
<dbReference type="RefSeq" id="WP_159357924.1">
    <property type="nucleotide sequence ID" value="NZ_WMFC01000002.1"/>
</dbReference>
<dbReference type="PROSITE" id="PS51318">
    <property type="entry name" value="TAT"/>
    <property type="match status" value="1"/>
</dbReference>
<evidence type="ECO:0008006" key="4">
    <source>
        <dbReference type="Google" id="ProtNLM"/>
    </source>
</evidence>
<dbReference type="Proteomes" id="UP000452321">
    <property type="component" value="Unassembled WGS sequence"/>
</dbReference>
<evidence type="ECO:0000313" key="2">
    <source>
        <dbReference type="EMBL" id="MYL66630.1"/>
    </source>
</evidence>
<evidence type="ECO:0000256" key="1">
    <source>
        <dbReference type="SAM" id="MobiDB-lite"/>
    </source>
</evidence>
<feature type="region of interest" description="Disordered" evidence="1">
    <location>
        <begin position="18"/>
        <end position="81"/>
    </location>
</feature>
<dbReference type="InterPro" id="IPR006311">
    <property type="entry name" value="TAT_signal"/>
</dbReference>
<organism evidence="2 3">
    <name type="scientific">Halorubrum distributum</name>
    <dbReference type="NCBI Taxonomy" id="29283"/>
    <lineage>
        <taxon>Archaea</taxon>
        <taxon>Methanobacteriati</taxon>
        <taxon>Methanobacteriota</taxon>
        <taxon>Stenosarchaea group</taxon>
        <taxon>Halobacteria</taxon>
        <taxon>Halobacteriales</taxon>
        <taxon>Haloferacaceae</taxon>
        <taxon>Halorubrum</taxon>
        <taxon>Halorubrum distributum group</taxon>
    </lineage>
</organism>
<protein>
    <recommendedName>
        <fullName evidence="4">Lipoprotein</fullName>
    </recommendedName>
</protein>
<sequence>MTDITRRRLLAATTAVSLGTASGCSTTDDTAEAPTAEATTAEATTAEATTAENEASTDAPETESTSGDTSTPPFEPEPEPELPAEVSDLYVREEFGVSDLPCGQIKPYGRVIRQSELIIIAAGRYAEQGCERFKFGREEFDDESNTLQLFMNWDLEGNEDCDPECSRGKEFYAAYNINFDVTGVQLYVSEDGGEEELAEEWTR</sequence>
<feature type="compositionally biased region" description="Low complexity" evidence="1">
    <location>
        <begin position="26"/>
        <end position="59"/>
    </location>
</feature>
<dbReference type="EMBL" id="WMFC01000002">
    <property type="protein sequence ID" value="MYL66630.1"/>
    <property type="molecule type" value="Genomic_DNA"/>
</dbReference>